<dbReference type="Proteomes" id="UP000481360">
    <property type="component" value="Unassembled WGS sequence"/>
</dbReference>
<dbReference type="AlphaFoldDB" id="A0A7C9RXI1"/>
<comment type="caution">
    <text evidence="2">The sequence shown here is derived from an EMBL/GenBank/DDBJ whole genome shotgun (WGS) entry which is preliminary data.</text>
</comment>
<dbReference type="RefSeq" id="WP_166054143.1">
    <property type="nucleotide sequence ID" value="NZ_JAAMPJ010000015.1"/>
</dbReference>
<keyword evidence="1" id="KW-0812">Transmembrane</keyword>
<accession>A0A7C9RXI1</accession>
<gene>
    <name evidence="2" type="ORF">G7043_41295</name>
</gene>
<evidence type="ECO:0000313" key="2">
    <source>
        <dbReference type="EMBL" id="NGY65349.1"/>
    </source>
</evidence>
<dbReference type="EMBL" id="JAAMPJ010000015">
    <property type="protein sequence ID" value="NGY65349.1"/>
    <property type="molecule type" value="Genomic_DNA"/>
</dbReference>
<name>A0A7C9RXI1_9PSEU</name>
<evidence type="ECO:0000313" key="3">
    <source>
        <dbReference type="Proteomes" id="UP000481360"/>
    </source>
</evidence>
<organism evidence="2 3">
    <name type="scientific">Lentzea alba</name>
    <dbReference type="NCBI Taxonomy" id="2714351"/>
    <lineage>
        <taxon>Bacteria</taxon>
        <taxon>Bacillati</taxon>
        <taxon>Actinomycetota</taxon>
        <taxon>Actinomycetes</taxon>
        <taxon>Pseudonocardiales</taxon>
        <taxon>Pseudonocardiaceae</taxon>
        <taxon>Lentzea</taxon>
    </lineage>
</organism>
<keyword evidence="1" id="KW-0472">Membrane</keyword>
<protein>
    <submittedName>
        <fullName evidence="2">Uncharacterized protein</fullName>
    </submittedName>
</protein>
<feature type="transmembrane region" description="Helical" evidence="1">
    <location>
        <begin position="82"/>
        <end position="104"/>
    </location>
</feature>
<sequence>MTVLPHAALDSTAPTRLQGAVAGVDGKLSGRCHPIGCLGTGTDARPENLPVVLRRLHHGFIGFDRSEPSGEVMEIFCPISRLFSLGIWMLMLGFVVGVVLGVQVGG</sequence>
<keyword evidence="3" id="KW-1185">Reference proteome</keyword>
<keyword evidence="1" id="KW-1133">Transmembrane helix</keyword>
<reference evidence="2 3" key="1">
    <citation type="submission" date="2020-03" db="EMBL/GenBank/DDBJ databases">
        <title>Isolation and identification of active actinomycetes.</title>
        <authorList>
            <person name="Sun X."/>
        </authorList>
    </citation>
    <scope>NUCLEOTIDE SEQUENCE [LARGE SCALE GENOMIC DNA]</scope>
    <source>
        <strain evidence="2 3">NEAU-D13</strain>
    </source>
</reference>
<evidence type="ECO:0000256" key="1">
    <source>
        <dbReference type="SAM" id="Phobius"/>
    </source>
</evidence>
<proteinExistence type="predicted"/>